<sequence>MEMGMWVSANPIRSTALPSPSSWSNSRPAFTQRITCRASALPSQQEVKGAGILCDPCKGKGWVVCDFCEGQKINVQAQSKRFYRRCPSCRASGFLICQQCKVYKCLTFPDGKDGGS</sequence>
<dbReference type="OMA" id="EERIMCE"/>
<dbReference type="SUPFAM" id="SSF57938">
    <property type="entry name" value="DnaJ/Hsp40 cysteine-rich domain"/>
    <property type="match status" value="1"/>
</dbReference>
<dbReference type="EMBL" id="EF083118">
    <property type="protein sequence ID" value="ABK22469.1"/>
    <property type="molecule type" value="mRNA"/>
</dbReference>
<organism evidence="1">
    <name type="scientific">Picea sitchensis</name>
    <name type="common">Sitka spruce</name>
    <name type="synonym">Pinus sitchensis</name>
    <dbReference type="NCBI Taxonomy" id="3332"/>
    <lineage>
        <taxon>Eukaryota</taxon>
        <taxon>Viridiplantae</taxon>
        <taxon>Streptophyta</taxon>
        <taxon>Embryophyta</taxon>
        <taxon>Tracheophyta</taxon>
        <taxon>Spermatophyta</taxon>
        <taxon>Pinopsida</taxon>
        <taxon>Pinidae</taxon>
        <taxon>Conifers I</taxon>
        <taxon>Pinales</taxon>
        <taxon>Pinaceae</taxon>
        <taxon>Picea</taxon>
    </lineage>
</organism>
<evidence type="ECO:0000313" key="1">
    <source>
        <dbReference type="EMBL" id="ABK22469.1"/>
    </source>
</evidence>
<proteinExistence type="evidence at transcript level"/>
<dbReference type="AlphaFoldDB" id="A9NPA8"/>
<accession>A9NPA8</accession>
<reference evidence="1" key="1">
    <citation type="journal article" date="2008" name="BMC Genomics">
        <title>A conifer genomics resource of 200,000 spruce (Picea spp.) ESTs and 6,464 high-quality, sequence-finished full-length cDNAs for Sitka spruce (Picea sitchensis).</title>
        <authorList>
            <person name="Ralph S.G."/>
            <person name="Chun H.J."/>
            <person name="Kolosova N."/>
            <person name="Cooper D."/>
            <person name="Oddy C."/>
            <person name="Ritland C.E."/>
            <person name="Kirkpatrick R."/>
            <person name="Moore R."/>
            <person name="Barber S."/>
            <person name="Holt R.A."/>
            <person name="Jones S.J."/>
            <person name="Marra M.A."/>
            <person name="Douglas C.J."/>
            <person name="Ritland K."/>
            <person name="Bohlmann J."/>
        </authorList>
    </citation>
    <scope>NUCLEOTIDE SEQUENCE</scope>
    <source>
        <tissue evidence="1">Green portion of the leader tissue</tissue>
    </source>
</reference>
<protein>
    <submittedName>
        <fullName evidence="1">Uncharacterized protein</fullName>
    </submittedName>
</protein>
<name>A9NPA8_PICSI</name>
<dbReference type="InterPro" id="IPR036410">
    <property type="entry name" value="HSP_DnaJ_Cys-rich_dom_sf"/>
</dbReference>